<dbReference type="EMBL" id="BT035675">
    <property type="protein sequence ID" value="ACF80680.1"/>
    <property type="molecule type" value="mRNA"/>
</dbReference>
<sequence>MTVIFSSGLRTRLTSSRYGPVAGLALFKVLRNHRSVPILFMVANIQKLFHVESLEKISQGDFHTLSSAMYLQVSTINQGP</sequence>
<name>B4FEY7_MAIZE</name>
<reference evidence="2" key="2">
    <citation type="submission" date="2015-12" db="EMBL/GenBank/DDBJ databases">
        <title>Update maize B73 reference genome by single molecule sequencing technologies.</title>
        <authorList>
            <consortium name="Maize Genome Sequencing Project"/>
            <person name="Ware D."/>
        </authorList>
    </citation>
    <scope>NUCLEOTIDE SEQUENCE</scope>
    <source>
        <tissue evidence="2">Seedling</tissue>
    </source>
</reference>
<proteinExistence type="evidence at transcript level"/>
<dbReference type="EMBL" id="CM000781">
    <property type="protein sequence ID" value="AQK66005.1"/>
    <property type="molecule type" value="Genomic_DNA"/>
</dbReference>
<accession>B4FEY7</accession>
<protein>
    <submittedName>
        <fullName evidence="2">H(+)-ATPase 5</fullName>
    </submittedName>
</protein>
<dbReference type="AlphaFoldDB" id="B4FEY7"/>
<dbReference type="EMBL" id="CM000781">
    <property type="protein sequence ID" value="AQK66010.1"/>
    <property type="molecule type" value="Genomic_DNA"/>
</dbReference>
<evidence type="ECO:0000313" key="2">
    <source>
        <dbReference type="EMBL" id="AQK66005.1"/>
    </source>
</evidence>
<evidence type="ECO:0000313" key="1">
    <source>
        <dbReference type="EMBL" id="ACF80680.1"/>
    </source>
</evidence>
<gene>
    <name evidence="2" type="ORF">ZEAMMB73_Zm00001d014347</name>
</gene>
<organism evidence="1">
    <name type="scientific">Zea mays</name>
    <name type="common">Maize</name>
    <dbReference type="NCBI Taxonomy" id="4577"/>
    <lineage>
        <taxon>Eukaryota</taxon>
        <taxon>Viridiplantae</taxon>
        <taxon>Streptophyta</taxon>
        <taxon>Embryophyta</taxon>
        <taxon>Tracheophyta</taxon>
        <taxon>Spermatophyta</taxon>
        <taxon>Magnoliopsida</taxon>
        <taxon>Liliopsida</taxon>
        <taxon>Poales</taxon>
        <taxon>Poaceae</taxon>
        <taxon>PACMAD clade</taxon>
        <taxon>Panicoideae</taxon>
        <taxon>Andropogonodae</taxon>
        <taxon>Andropogoneae</taxon>
        <taxon>Tripsacinae</taxon>
        <taxon>Zea</taxon>
    </lineage>
</organism>
<reference evidence="1" key="1">
    <citation type="journal article" date="2009" name="PLoS Genet.">
        <title>Sequencing, mapping, and analysis of 27,455 maize full-length cDNAs.</title>
        <authorList>
            <person name="Soderlund C."/>
            <person name="Descour A."/>
            <person name="Kudrna D."/>
            <person name="Bomhoff M."/>
            <person name="Boyd L."/>
            <person name="Currie J."/>
            <person name="Angelova A."/>
            <person name="Collura K."/>
            <person name="Wissotski M."/>
            <person name="Ashley E."/>
            <person name="Morrow D."/>
            <person name="Fernandes J."/>
            <person name="Walbot V."/>
            <person name="Yu Y."/>
        </authorList>
    </citation>
    <scope>NUCLEOTIDE SEQUENCE</scope>
    <source>
        <strain evidence="1">B73</strain>
    </source>
</reference>